<gene>
    <name evidence="2" type="ORF">ACFMB1_14280</name>
</gene>
<organism evidence="2 3">
    <name type="scientific">Hyphococcus aureus</name>
    <dbReference type="NCBI Taxonomy" id="2666033"/>
    <lineage>
        <taxon>Bacteria</taxon>
        <taxon>Pseudomonadati</taxon>
        <taxon>Pseudomonadota</taxon>
        <taxon>Alphaproteobacteria</taxon>
        <taxon>Parvularculales</taxon>
        <taxon>Parvularculaceae</taxon>
        <taxon>Hyphococcus</taxon>
    </lineage>
</organism>
<dbReference type="InterPro" id="IPR050177">
    <property type="entry name" value="Lipid_A_modif_metabolic_enz"/>
</dbReference>
<dbReference type="RefSeq" id="WP_379882038.1">
    <property type="nucleotide sequence ID" value="NZ_JBHPON010000002.1"/>
</dbReference>
<keyword evidence="3" id="KW-1185">Reference proteome</keyword>
<evidence type="ECO:0000313" key="3">
    <source>
        <dbReference type="Proteomes" id="UP001596116"/>
    </source>
</evidence>
<comment type="caution">
    <text evidence="2">The sequence shown here is derived from an EMBL/GenBank/DDBJ whole genome shotgun (WGS) entry which is preliminary data.</text>
</comment>
<protein>
    <submittedName>
        <fullName evidence="2">NAD-dependent epimerase/dehydratase family protein</fullName>
    </submittedName>
</protein>
<dbReference type="PANTHER" id="PTHR43245:SF54">
    <property type="entry name" value="BLL0593 PROTEIN"/>
    <property type="match status" value="1"/>
</dbReference>
<dbReference type="PANTHER" id="PTHR43245">
    <property type="entry name" value="BIFUNCTIONAL POLYMYXIN RESISTANCE PROTEIN ARNA"/>
    <property type="match status" value="1"/>
</dbReference>
<dbReference type="Gene3D" id="3.40.50.720">
    <property type="entry name" value="NAD(P)-binding Rossmann-like Domain"/>
    <property type="match status" value="1"/>
</dbReference>
<dbReference type="Proteomes" id="UP001596116">
    <property type="component" value="Unassembled WGS sequence"/>
</dbReference>
<evidence type="ECO:0000259" key="1">
    <source>
        <dbReference type="Pfam" id="PF01370"/>
    </source>
</evidence>
<feature type="domain" description="NAD-dependent epimerase/dehydratase" evidence="1">
    <location>
        <begin position="3"/>
        <end position="215"/>
    </location>
</feature>
<dbReference type="SUPFAM" id="SSF51735">
    <property type="entry name" value="NAD(P)-binding Rossmann-fold domains"/>
    <property type="match status" value="1"/>
</dbReference>
<dbReference type="EMBL" id="JBHPON010000002">
    <property type="protein sequence ID" value="MFC6036722.1"/>
    <property type="molecule type" value="Genomic_DNA"/>
</dbReference>
<dbReference type="Pfam" id="PF01370">
    <property type="entry name" value="Epimerase"/>
    <property type="match status" value="1"/>
</dbReference>
<accession>A0ABW1L1B8</accession>
<name>A0ABW1L1B8_9PROT</name>
<evidence type="ECO:0000313" key="2">
    <source>
        <dbReference type="EMBL" id="MFC6036722.1"/>
    </source>
</evidence>
<dbReference type="InterPro" id="IPR036291">
    <property type="entry name" value="NAD(P)-bd_dom_sf"/>
</dbReference>
<sequence length="327" mass="36127">MTILITGSSGHLGEALCRTFKAEGRAHIGADIKPGPFTHQVGDLANAEFAQQIMKGVSSVLHTATLHKPHVATHSMQAFIDTNVTGTLNLLEAAVREGVDSFIFTSTTSTFGEAMRPPKGAPAVLVTEDLAPIPKNIYGVTKLAAENICRLVHKKHKLPCLILRTSRFFPEQDDNAAIRGGYEDLNAKVNELLYRRVDIADVVSAHLVALDRANDIGFGRYIISATTPFSAADLPDLGRDAPSVLKRYADYEEEYARRGWRMFETLDRLYVNDLARSELGWKPEIDFFTALERLKRNDSPFSPLKDAIGAKGYHDEVFEDGPFPVDE</sequence>
<dbReference type="InterPro" id="IPR001509">
    <property type="entry name" value="Epimerase_deHydtase"/>
</dbReference>
<proteinExistence type="predicted"/>
<reference evidence="2 3" key="1">
    <citation type="submission" date="2024-09" db="EMBL/GenBank/DDBJ databases">
        <authorList>
            <person name="Zhang Z.-H."/>
        </authorList>
    </citation>
    <scope>NUCLEOTIDE SEQUENCE [LARGE SCALE GENOMIC DNA]</scope>
    <source>
        <strain evidence="2 3">HHTR114</strain>
    </source>
</reference>